<dbReference type="InterPro" id="IPR019734">
    <property type="entry name" value="TPR_rpt"/>
</dbReference>
<dbReference type="Proteomes" id="UP000297429">
    <property type="component" value="Unassembled WGS sequence"/>
</dbReference>
<accession>A0A497Y0R3</accession>
<evidence type="ECO:0000313" key="1">
    <source>
        <dbReference type="EMBL" id="RLJ75175.1"/>
    </source>
</evidence>
<dbReference type="Proteomes" id="UP000273898">
    <property type="component" value="Unassembled WGS sequence"/>
</dbReference>
<protein>
    <submittedName>
        <fullName evidence="1">Tetratricopeptide repeat protein</fullName>
    </submittedName>
</protein>
<dbReference type="Gene3D" id="1.25.40.10">
    <property type="entry name" value="Tetratricopeptide repeat domain"/>
    <property type="match status" value="1"/>
</dbReference>
<comment type="caution">
    <text evidence="1">The sequence shown here is derived from an EMBL/GenBank/DDBJ whole genome shotgun (WGS) entry which is preliminary data.</text>
</comment>
<dbReference type="EMBL" id="RCCK01000012">
    <property type="protein sequence ID" value="RLJ75175.1"/>
    <property type="molecule type" value="Genomic_DNA"/>
</dbReference>
<reference evidence="2 4" key="2">
    <citation type="submission" date="2019-03" db="EMBL/GenBank/DDBJ databases">
        <authorList>
            <person name="He R.-H."/>
        </authorList>
    </citation>
    <scope>NUCLEOTIDE SEQUENCE [LARGE SCALE GENOMIC DNA]</scope>
    <source>
        <strain evidence="2 4">DSM 19624</strain>
    </source>
</reference>
<sequence>MEEIPNHIYQEIISKLDQGDVLFESSDFKQAITLYDLALEKIPEPKEEWQISVNVFVALGDAYHKSNDFGIADYYYNKALQSESALENTYVWYVLGRNYFVMGHSEKSKECFISAYMLGGKEIFKVDDYKYLELIENIVSL</sequence>
<dbReference type="RefSeq" id="WP_121285141.1">
    <property type="nucleotide sequence ID" value="NZ_RCCK01000012.1"/>
</dbReference>
<evidence type="ECO:0000313" key="2">
    <source>
        <dbReference type="EMBL" id="TFB30277.1"/>
    </source>
</evidence>
<organism evidence="1 3">
    <name type="scientific">Pedobacter alluvionis</name>
    <dbReference type="NCBI Taxonomy" id="475253"/>
    <lineage>
        <taxon>Bacteria</taxon>
        <taxon>Pseudomonadati</taxon>
        <taxon>Bacteroidota</taxon>
        <taxon>Sphingobacteriia</taxon>
        <taxon>Sphingobacteriales</taxon>
        <taxon>Sphingobacteriaceae</taxon>
        <taxon>Pedobacter</taxon>
    </lineage>
</organism>
<dbReference type="EMBL" id="SOPX01000003">
    <property type="protein sequence ID" value="TFB30277.1"/>
    <property type="molecule type" value="Genomic_DNA"/>
</dbReference>
<evidence type="ECO:0000313" key="3">
    <source>
        <dbReference type="Proteomes" id="UP000273898"/>
    </source>
</evidence>
<keyword evidence="4" id="KW-1185">Reference proteome</keyword>
<dbReference type="SMART" id="SM00028">
    <property type="entry name" value="TPR"/>
    <property type="match status" value="3"/>
</dbReference>
<dbReference type="OrthoDB" id="1551390at2"/>
<dbReference type="InterPro" id="IPR011990">
    <property type="entry name" value="TPR-like_helical_dom_sf"/>
</dbReference>
<gene>
    <name evidence="1" type="ORF">BCL90_3526</name>
    <name evidence="2" type="ORF">E3V97_19100</name>
</gene>
<name>A0A497Y0R3_9SPHI</name>
<dbReference type="AlphaFoldDB" id="A0A497Y0R3"/>
<dbReference type="Pfam" id="PF13181">
    <property type="entry name" value="TPR_8"/>
    <property type="match status" value="1"/>
</dbReference>
<proteinExistence type="predicted"/>
<evidence type="ECO:0000313" key="4">
    <source>
        <dbReference type="Proteomes" id="UP000297429"/>
    </source>
</evidence>
<dbReference type="SUPFAM" id="SSF48452">
    <property type="entry name" value="TPR-like"/>
    <property type="match status" value="1"/>
</dbReference>
<reference evidence="1 3" key="1">
    <citation type="submission" date="2018-10" db="EMBL/GenBank/DDBJ databases">
        <title>Genomic Encyclopedia of Archaeal and Bacterial Type Strains, Phase II (KMG-II): from individual species to whole genera.</title>
        <authorList>
            <person name="Goeker M."/>
        </authorList>
    </citation>
    <scope>NUCLEOTIDE SEQUENCE [LARGE SCALE GENOMIC DNA]</scope>
    <source>
        <strain evidence="1 3">DSM 19624</strain>
    </source>
</reference>